<protein>
    <submittedName>
        <fullName evidence="2">Uncharacterized protein</fullName>
    </submittedName>
</protein>
<evidence type="ECO:0000256" key="1">
    <source>
        <dbReference type="SAM" id="MobiDB-lite"/>
    </source>
</evidence>
<proteinExistence type="predicted"/>
<dbReference type="Proteomes" id="UP000092691">
    <property type="component" value="Chromosome"/>
</dbReference>
<reference evidence="2 3" key="1">
    <citation type="submission" date="2016-06" db="EMBL/GenBank/DDBJ databases">
        <title>Microsymbionts genomes from the relict species Vavilovia formosa.</title>
        <authorList>
            <person name="Chirak E."/>
            <person name="Kimeklis A."/>
            <person name="Andronov E."/>
        </authorList>
    </citation>
    <scope>NUCLEOTIDE SEQUENCE [LARGE SCALE GENOMIC DNA]</scope>
    <source>
        <strain evidence="2 3">Vaf10</strain>
    </source>
</reference>
<evidence type="ECO:0000313" key="3">
    <source>
        <dbReference type="Proteomes" id="UP000092691"/>
    </source>
</evidence>
<evidence type="ECO:0000313" key="2">
    <source>
        <dbReference type="EMBL" id="ANP88794.1"/>
    </source>
</evidence>
<sequence>MKVADGHDRTKPVTALKNIKLDEVSLVERGANQFANVALIKTADPVPVAGPVAFSANDITPEGQVMLAKMLAAIRSETFTKSATHHEEVPTMSHYESLLKSFSDRHGVSRQKAHERLMESDPEKISDSYALDEAQAAKRLRDAQNATSY</sequence>
<name>A0A1B1CGB7_RHILE</name>
<organism evidence="2 3">
    <name type="scientific">Rhizobium leguminosarum</name>
    <dbReference type="NCBI Taxonomy" id="384"/>
    <lineage>
        <taxon>Bacteria</taxon>
        <taxon>Pseudomonadati</taxon>
        <taxon>Pseudomonadota</taxon>
        <taxon>Alphaproteobacteria</taxon>
        <taxon>Hyphomicrobiales</taxon>
        <taxon>Rhizobiaceae</taxon>
        <taxon>Rhizobium/Agrobacterium group</taxon>
        <taxon>Rhizobium</taxon>
    </lineage>
</organism>
<gene>
    <name evidence="2" type="ORF">BA011_12780</name>
</gene>
<feature type="region of interest" description="Disordered" evidence="1">
    <location>
        <begin position="105"/>
        <end position="126"/>
    </location>
</feature>
<dbReference type="AlphaFoldDB" id="A0A1B1CGB7"/>
<accession>A0A1B1CGB7</accession>
<dbReference type="EMBL" id="CP016286">
    <property type="protein sequence ID" value="ANP88794.1"/>
    <property type="molecule type" value="Genomic_DNA"/>
</dbReference>